<dbReference type="SMART" id="SM00267">
    <property type="entry name" value="GGDEF"/>
    <property type="match status" value="1"/>
</dbReference>
<dbReference type="Proteomes" id="UP000185860">
    <property type="component" value="Unassembled WGS sequence"/>
</dbReference>
<dbReference type="GO" id="GO:0016020">
    <property type="term" value="C:membrane"/>
    <property type="evidence" value="ECO:0007669"/>
    <property type="project" value="UniProtKB-SubCell"/>
</dbReference>
<dbReference type="Gene3D" id="3.40.50.300">
    <property type="entry name" value="P-loop containing nucleotide triphosphate hydrolases"/>
    <property type="match status" value="1"/>
</dbReference>
<dbReference type="Gene3D" id="1.10.510.10">
    <property type="entry name" value="Transferase(Phosphotransferase) domain 1"/>
    <property type="match status" value="1"/>
</dbReference>
<evidence type="ECO:0000313" key="5">
    <source>
        <dbReference type="EMBL" id="OKH31949.1"/>
    </source>
</evidence>
<feature type="domain" description="GGDEF" evidence="4">
    <location>
        <begin position="1547"/>
        <end position="1684"/>
    </location>
</feature>
<dbReference type="Gene3D" id="3.30.70.270">
    <property type="match status" value="1"/>
</dbReference>
<dbReference type="Pfam" id="PF00069">
    <property type="entry name" value="Pkinase"/>
    <property type="match status" value="1"/>
</dbReference>
<dbReference type="InterPro" id="IPR027417">
    <property type="entry name" value="P-loop_NTPase"/>
</dbReference>
<dbReference type="OrthoDB" id="573511at2"/>
<dbReference type="PROSITE" id="PS50011">
    <property type="entry name" value="PROTEIN_KINASE_DOM"/>
    <property type="match status" value="1"/>
</dbReference>
<dbReference type="PANTHER" id="PTHR43642:SF1">
    <property type="entry name" value="HYBRID SIGNAL TRANSDUCTION HISTIDINE KINASE G"/>
    <property type="match status" value="1"/>
</dbReference>
<keyword evidence="2" id="KW-0175">Coiled coil</keyword>
<feature type="domain" description="Protein kinase" evidence="3">
    <location>
        <begin position="9"/>
        <end position="273"/>
    </location>
</feature>
<feature type="coiled-coil region" evidence="2">
    <location>
        <begin position="1492"/>
        <end position="1519"/>
    </location>
</feature>
<protein>
    <recommendedName>
        <fullName evidence="7">Serine/threonine protein kinase</fullName>
    </recommendedName>
</protein>
<dbReference type="Pfam" id="PF00990">
    <property type="entry name" value="GGDEF"/>
    <property type="match status" value="1"/>
</dbReference>
<dbReference type="SUPFAM" id="SSF55073">
    <property type="entry name" value="Nucleotide cyclase"/>
    <property type="match status" value="1"/>
</dbReference>
<dbReference type="Pfam" id="PF01590">
    <property type="entry name" value="GAF"/>
    <property type="match status" value="1"/>
</dbReference>
<dbReference type="InterPro" id="IPR029787">
    <property type="entry name" value="Nucleotide_cyclase"/>
</dbReference>
<dbReference type="InterPro" id="IPR053159">
    <property type="entry name" value="Hybrid_Histidine_Kinase"/>
</dbReference>
<dbReference type="CDD" id="cd14014">
    <property type="entry name" value="STKc_PknB_like"/>
    <property type="match status" value="1"/>
</dbReference>
<dbReference type="Pfam" id="PF13191">
    <property type="entry name" value="AAA_16"/>
    <property type="match status" value="1"/>
</dbReference>
<evidence type="ECO:0000256" key="1">
    <source>
        <dbReference type="ARBA" id="ARBA00004167"/>
    </source>
</evidence>
<dbReference type="PROSITE" id="PS50887">
    <property type="entry name" value="GGDEF"/>
    <property type="match status" value="1"/>
</dbReference>
<dbReference type="FunFam" id="3.30.70.270:FF:000001">
    <property type="entry name" value="Diguanylate cyclase domain protein"/>
    <property type="match status" value="1"/>
</dbReference>
<dbReference type="SUPFAM" id="SSF52540">
    <property type="entry name" value="P-loop containing nucleoside triphosphate hydrolases"/>
    <property type="match status" value="1"/>
</dbReference>
<dbReference type="RefSeq" id="WP_073596659.1">
    <property type="nucleotide sequence ID" value="NZ_MRCE01000044.1"/>
</dbReference>
<dbReference type="InterPro" id="IPR041664">
    <property type="entry name" value="AAA_16"/>
</dbReference>
<dbReference type="SUPFAM" id="SSF56112">
    <property type="entry name" value="Protein kinase-like (PK-like)"/>
    <property type="match status" value="1"/>
</dbReference>
<dbReference type="SMART" id="SM00065">
    <property type="entry name" value="GAF"/>
    <property type="match status" value="1"/>
</dbReference>
<name>A0A1U7I6I6_9CYAN</name>
<gene>
    <name evidence="5" type="ORF">NIES2119_27360</name>
</gene>
<dbReference type="EMBL" id="MRCE01000044">
    <property type="protein sequence ID" value="OKH31949.1"/>
    <property type="molecule type" value="Genomic_DNA"/>
</dbReference>
<evidence type="ECO:0000259" key="3">
    <source>
        <dbReference type="PROSITE" id="PS50011"/>
    </source>
</evidence>
<dbReference type="SUPFAM" id="SSF55781">
    <property type="entry name" value="GAF domain-like"/>
    <property type="match status" value="1"/>
</dbReference>
<accession>A0A1U7I6I6</accession>
<evidence type="ECO:0000256" key="2">
    <source>
        <dbReference type="SAM" id="Coils"/>
    </source>
</evidence>
<dbReference type="PANTHER" id="PTHR43642">
    <property type="entry name" value="HYBRID SIGNAL TRANSDUCTION HISTIDINE KINASE G"/>
    <property type="match status" value="1"/>
</dbReference>
<organism evidence="5 6">
    <name type="scientific">[Phormidium ambiguum] IAM M-71</name>
    <dbReference type="NCBI Taxonomy" id="454136"/>
    <lineage>
        <taxon>Bacteria</taxon>
        <taxon>Bacillati</taxon>
        <taxon>Cyanobacteriota</taxon>
        <taxon>Cyanophyceae</taxon>
        <taxon>Oscillatoriophycideae</taxon>
        <taxon>Aerosakkonematales</taxon>
        <taxon>Aerosakkonemataceae</taxon>
        <taxon>Floridanema</taxon>
    </lineage>
</organism>
<dbReference type="GO" id="GO:0005524">
    <property type="term" value="F:ATP binding"/>
    <property type="evidence" value="ECO:0007669"/>
    <property type="project" value="InterPro"/>
</dbReference>
<dbReference type="NCBIfam" id="TIGR00254">
    <property type="entry name" value="GGDEF"/>
    <property type="match status" value="1"/>
</dbReference>
<dbReference type="STRING" id="454136.NIES2119_27360"/>
<dbReference type="InterPro" id="IPR029016">
    <property type="entry name" value="GAF-like_dom_sf"/>
</dbReference>
<evidence type="ECO:0000259" key="4">
    <source>
        <dbReference type="PROSITE" id="PS50887"/>
    </source>
</evidence>
<reference evidence="5 6" key="1">
    <citation type="submission" date="2016-11" db="EMBL/GenBank/DDBJ databases">
        <title>Draft Genome Sequences of Nine Cyanobacterial Strains from Diverse Habitats.</title>
        <authorList>
            <person name="Zhu T."/>
            <person name="Hou S."/>
            <person name="Lu X."/>
            <person name="Hess W.R."/>
        </authorList>
    </citation>
    <scope>NUCLEOTIDE SEQUENCE [LARGE SCALE GENOMIC DNA]</scope>
    <source>
        <strain evidence="5 6">IAM M-71</strain>
    </source>
</reference>
<dbReference type="Gene3D" id="3.30.450.40">
    <property type="match status" value="1"/>
</dbReference>
<comment type="subcellular location">
    <subcellularLocation>
        <location evidence="1">Membrane</location>
        <topology evidence="1">Single-pass membrane protein</topology>
    </subcellularLocation>
</comment>
<proteinExistence type="predicted"/>
<dbReference type="InterPro" id="IPR000719">
    <property type="entry name" value="Prot_kinase_dom"/>
</dbReference>
<dbReference type="InterPro" id="IPR011009">
    <property type="entry name" value="Kinase-like_dom_sf"/>
</dbReference>
<dbReference type="InterPro" id="IPR000160">
    <property type="entry name" value="GGDEF_dom"/>
</dbReference>
<dbReference type="Gene3D" id="3.30.200.20">
    <property type="entry name" value="Phosphorylase Kinase, domain 1"/>
    <property type="match status" value="1"/>
</dbReference>
<dbReference type="InterPro" id="IPR043128">
    <property type="entry name" value="Rev_trsase/Diguanyl_cyclase"/>
</dbReference>
<dbReference type="InterPro" id="IPR003018">
    <property type="entry name" value="GAF"/>
</dbReference>
<comment type="caution">
    <text evidence="5">The sequence shown here is derived from an EMBL/GenBank/DDBJ whole genome shotgun (WGS) entry which is preliminary data.</text>
</comment>
<evidence type="ECO:0008006" key="7">
    <source>
        <dbReference type="Google" id="ProtNLM"/>
    </source>
</evidence>
<evidence type="ECO:0000313" key="6">
    <source>
        <dbReference type="Proteomes" id="UP000185860"/>
    </source>
</evidence>
<dbReference type="CDD" id="cd01949">
    <property type="entry name" value="GGDEF"/>
    <property type="match status" value="1"/>
</dbReference>
<sequence length="1688" mass="191669">MLQNIVDQIKIKAKIYESSNSTVYRGVRNSDQCPIILKILKQDYPTPLELSRYRQEYEITHNLNIAGVIQTYGFEKYQNKLVILFEDFGGESLRILMANRQLSLTEFFNIAIQTSQILGQIHQQHIIHKDINPANIVFNPDTGQIKLIDFGISTVLQLENPTLKNPNILEGTLPYISPEQTGRMNRTLDYRTDFYSLGATFYELLTKQRPFSATDPLEMVHCHLAKQPIPVHKLNPKIPPIVSHIVMKLLAKNAEERYQSAYGLAADLENCWRQLQINGNITAFPLAQQDITQRLQLSQKIYGREAEIQELLTAFERTSQGNCEIMLVSGYSGVGKSALVQELYKAITQQRGYFITGKFEEYQRNIPYNAIIKAFQELAKQILTESEIQLNQWREKLLSAFGANGQVITNVIPEIELIVGKQPAIPTLSPAAAENRFNLVLQNFLQVFTQAAHPLVLFLDNLQWADSASLKLLQQILTTPNSSYFFVVGAYRDNEVNPTHPLNITLEKLQKEAVTINQINLLPLDLSQLQQLIADSLQSYPNQVTELAELVQIKTKGNPFFVNEFLKSLYIEELLYFDEKPRTWQWDLSQIQTKGYTDNVIDLMVSKIHQLSESTQSLLQLAAAIGNRFDLQTLAIANQTSLSQIALALQEALIAQLIFPLNDDYPVTFLFETNIDENDERFLTQASEVSYQFTHDRIQQAAYSLIPLTQRPALHHHIGKFLLENTPNNQLDSCIFQLVNQLNLGITHIVQPVERLQLASLNLMAGKKAKSAAAYESAFTYFITGIELLGKNSWQTEYELSLELYILATETTYLVPDFQRMEQLALVGIDQAKTLLEKVPIYDIQIRAYIAQNQLLTAINKGLEILRLLGVKFPKKPSQLDSIRGMMRTKIALLGKSIESLANLPEMTDSLQLAKMQVLSTLSTAAYLGMPKLYPLIVFQQFRLLVKHGNCVESAFIYATYGLILCGILDDLESGYEFGQLALQMLNKFDAKELQCKTFFIVNTYITHWREMPAGADKLREAYLRGLETGDFEFAAFAAHQYCFRLFALGEELSKVKAEMAAYSQEIKRLKQETAYNYQQIYYQLIFNLTEESDDLVSLVYDAEKMLPIHLAAGDGMALFNFYCSQMMRNYLYQNYSQALENAREAEKYLGVVAGSVYVPIFYLYHSLIHLAVIAELPKNEQKKYLAQVVANQKKLKKWADYNPKSYLPKFYLVEAEKCRIFKESNKAIDLYDLAIQQAKQNHYLHEEALANELAAKFYLYCGKDAVASAYFTNARACYLYWGATAKVRDLQTRYPHLFLRQDDNEEVSNVEPVTSSSSTQNRLDLASIFKASQAISDEIQMASLLNKIIKILTENAGAEAGYLLLYQGNELIIEAVNYIECVNYIPRQAKENLPESLINYVARTQSTVVLDNAVEGGEFMQDSCITRRQIKSLLCMPILNQAKLIGILYLENNLATAVFTPARLKVLQLLTSQAAISLENARLYAEKEQYAQTLEQKVAARTAELEKANQELQRLATLDGLTKVANRRRFDEYLAQEWQRATREKQPLALILCDVDYFKRYNDYYGHQGGDDCLRQVALAMSLAVKRPADLLARYGGEEFVVILPNTEIEGAASVAQAIREEMQQLKMPHAQSDVSEYVSLSLGVSSVIPSQNLAPETLIATADEALYEAKKQGRNRFILKSVEPLN</sequence>
<dbReference type="GO" id="GO:0004672">
    <property type="term" value="F:protein kinase activity"/>
    <property type="evidence" value="ECO:0007669"/>
    <property type="project" value="InterPro"/>
</dbReference>